<dbReference type="GO" id="GO:0008270">
    <property type="term" value="F:zinc ion binding"/>
    <property type="evidence" value="ECO:0007669"/>
    <property type="project" value="InterPro"/>
</dbReference>
<dbReference type="GO" id="GO:0004222">
    <property type="term" value="F:metalloendopeptidase activity"/>
    <property type="evidence" value="ECO:0007669"/>
    <property type="project" value="InterPro"/>
</dbReference>
<dbReference type="EMBL" id="JAZGQO010000021">
    <property type="protein sequence ID" value="KAK6166295.1"/>
    <property type="molecule type" value="Genomic_DNA"/>
</dbReference>
<sequence>MGDNGKEECVLTDCGYPPSVQSATRDVSVQDVGLQIGSIMTYTCTDKQSLPVGEQKCLLSGKWSQFVCYSKITSCTQLQDCNAAYSDGEYWFYHSDTPDQVVKIYCHGMTTASPKEFVSLPNPSISQQFIDGDDTLCKQTEKIAGTIRRRCGVLTFDKIALKNYGSLQVDDADWTFASTTCDYYYLMALGDCSSKADCTLNTSLDQAYIDTHGTSFIIPVSKLWKTTKGTKNAVFTYQRSDDNKAINITLKAGCGGYAHAGKGLNLEFDPLNGLESDEATFPVC</sequence>
<reference evidence="4 5" key="1">
    <citation type="submission" date="2024-01" db="EMBL/GenBank/DDBJ databases">
        <title>The genome of the rayed Mediterranean limpet Patella caerulea (Linnaeus, 1758).</title>
        <authorList>
            <person name="Anh-Thu Weber A."/>
            <person name="Halstead-Nussloch G."/>
        </authorList>
    </citation>
    <scope>NUCLEOTIDE SEQUENCE [LARGE SCALE GENOMIC DNA]</scope>
    <source>
        <strain evidence="4">AATW-2023a</strain>
        <tissue evidence="4">Whole specimen</tissue>
    </source>
</reference>
<dbReference type="Proteomes" id="UP001347796">
    <property type="component" value="Unassembled WGS sequence"/>
</dbReference>
<evidence type="ECO:0000256" key="2">
    <source>
        <dbReference type="ARBA" id="ARBA00023157"/>
    </source>
</evidence>
<keyword evidence="5" id="KW-1185">Reference proteome</keyword>
<dbReference type="Pfam" id="PF08685">
    <property type="entry name" value="GON"/>
    <property type="match status" value="1"/>
</dbReference>
<evidence type="ECO:0000313" key="4">
    <source>
        <dbReference type="EMBL" id="KAK6166295.1"/>
    </source>
</evidence>
<keyword evidence="1" id="KW-0479">Metal-binding</keyword>
<proteinExistence type="predicted"/>
<dbReference type="PROSITE" id="PS51046">
    <property type="entry name" value="GON"/>
    <property type="match status" value="1"/>
</dbReference>
<dbReference type="SUPFAM" id="SSF57535">
    <property type="entry name" value="Complement control module/SCR domain"/>
    <property type="match status" value="1"/>
</dbReference>
<dbReference type="InterPro" id="IPR035976">
    <property type="entry name" value="Sushi/SCR/CCP_sf"/>
</dbReference>
<dbReference type="AlphaFoldDB" id="A0AAN8J426"/>
<evidence type="ECO:0000259" key="3">
    <source>
        <dbReference type="PROSITE" id="PS51046"/>
    </source>
</evidence>
<name>A0AAN8J426_PATCE</name>
<comment type="caution">
    <text evidence="4">The sequence shown here is derived from an EMBL/GenBank/DDBJ whole genome shotgun (WGS) entry which is preliminary data.</text>
</comment>
<accession>A0AAN8J426</accession>
<dbReference type="InterPro" id="IPR012314">
    <property type="entry name" value="Pept_M12B_GON-ADAMTSs"/>
</dbReference>
<keyword evidence="2" id="KW-1015">Disulfide bond</keyword>
<evidence type="ECO:0000313" key="5">
    <source>
        <dbReference type="Proteomes" id="UP001347796"/>
    </source>
</evidence>
<organism evidence="4 5">
    <name type="scientific">Patella caerulea</name>
    <name type="common">Rayed Mediterranean limpet</name>
    <dbReference type="NCBI Taxonomy" id="87958"/>
    <lineage>
        <taxon>Eukaryota</taxon>
        <taxon>Metazoa</taxon>
        <taxon>Spiralia</taxon>
        <taxon>Lophotrochozoa</taxon>
        <taxon>Mollusca</taxon>
        <taxon>Gastropoda</taxon>
        <taxon>Patellogastropoda</taxon>
        <taxon>Patelloidea</taxon>
        <taxon>Patellidae</taxon>
        <taxon>Patella</taxon>
    </lineage>
</organism>
<evidence type="ECO:0000256" key="1">
    <source>
        <dbReference type="ARBA" id="ARBA00022723"/>
    </source>
</evidence>
<feature type="domain" description="GON" evidence="3">
    <location>
        <begin position="71"/>
        <end position="274"/>
    </location>
</feature>
<protein>
    <recommendedName>
        <fullName evidence="3">GON domain-containing protein</fullName>
    </recommendedName>
</protein>
<gene>
    <name evidence="4" type="ORF">SNE40_023026</name>
</gene>